<keyword evidence="14" id="KW-1143">T=pseudo3 icosahedral capsid protein</keyword>
<evidence type="ECO:0000256" key="9">
    <source>
        <dbReference type="ARBA" id="ARBA00022561"/>
    </source>
</evidence>
<dbReference type="InterPro" id="IPR007094">
    <property type="entry name" value="RNA-dir_pol_PSvirus"/>
</dbReference>
<evidence type="ECO:0000256" key="12">
    <source>
        <dbReference type="ARBA" id="ARBA00022679"/>
    </source>
</evidence>
<evidence type="ECO:0000256" key="18">
    <source>
        <dbReference type="ARBA" id="ARBA00022806"/>
    </source>
</evidence>
<dbReference type="SUPFAM" id="SSF56672">
    <property type="entry name" value="DNA/RNA polymerases"/>
    <property type="match status" value="1"/>
</dbReference>
<evidence type="ECO:0000256" key="16">
    <source>
        <dbReference type="ARBA" id="ARBA00022801"/>
    </source>
</evidence>
<keyword evidence="15" id="KW-0547">Nucleotide-binding</keyword>
<keyword evidence="26" id="KW-0472">Membrane</keyword>
<dbReference type="InterPro" id="IPR000605">
    <property type="entry name" value="Helicase_SF3_ssDNA/RNA_vir"/>
</dbReference>
<evidence type="ECO:0000256" key="1">
    <source>
        <dbReference type="ARBA" id="ARBA00004295"/>
    </source>
</evidence>
<dbReference type="GO" id="GO:0015267">
    <property type="term" value="F:channel activity"/>
    <property type="evidence" value="ECO:0007669"/>
    <property type="project" value="UniProtKB-KW"/>
</dbReference>
<dbReference type="Gene3D" id="3.90.1720.10">
    <property type="entry name" value="endopeptidase domain like (from Nostoc punctiforme)"/>
    <property type="match status" value="1"/>
</dbReference>
<dbReference type="InterPro" id="IPR043504">
    <property type="entry name" value="Peptidase_S1_PA_chymotrypsin"/>
</dbReference>
<keyword evidence="10" id="KW-0945">Host-virus interaction</keyword>
<dbReference type="InterPro" id="IPR004004">
    <property type="entry name" value="Helic/Pol/Pept_Calicivir-typ"/>
</dbReference>
<keyword evidence="21" id="KW-0946">Virion</keyword>
<evidence type="ECO:0000256" key="17">
    <source>
        <dbReference type="ARBA" id="ARBA00022804"/>
    </source>
</evidence>
<evidence type="ECO:0000256" key="4">
    <source>
        <dbReference type="ARBA" id="ARBA00022448"/>
    </source>
</evidence>
<evidence type="ECO:0000256" key="22">
    <source>
        <dbReference type="ARBA" id="ARBA00022870"/>
    </source>
</evidence>
<dbReference type="GO" id="GO:0003968">
    <property type="term" value="F:RNA-directed RNA polymerase activity"/>
    <property type="evidence" value="ECO:0007669"/>
    <property type="project" value="UniProtKB-KW"/>
</dbReference>
<dbReference type="Pfam" id="PF00548">
    <property type="entry name" value="Peptidase_C3"/>
    <property type="match status" value="1"/>
</dbReference>
<evidence type="ECO:0000259" key="31">
    <source>
        <dbReference type="PROSITE" id="PS50507"/>
    </source>
</evidence>
<evidence type="ECO:0000256" key="8">
    <source>
        <dbReference type="ARBA" id="ARBA00022553"/>
    </source>
</evidence>
<dbReference type="Gene3D" id="3.30.70.270">
    <property type="match status" value="2"/>
</dbReference>
<evidence type="ECO:0000256" key="5">
    <source>
        <dbReference type="ARBA" id="ARBA00022484"/>
    </source>
</evidence>
<dbReference type="GO" id="GO:0006508">
    <property type="term" value="P:proteolysis"/>
    <property type="evidence" value="ECO:0007669"/>
    <property type="project" value="UniProtKB-KW"/>
</dbReference>
<dbReference type="Pfam" id="PF00680">
    <property type="entry name" value="RdRP_1"/>
    <property type="match status" value="1"/>
</dbReference>
<keyword evidence="9" id="KW-0167">Capsid protein</keyword>
<organism evidence="34">
    <name type="scientific">Bat picornavirus</name>
    <dbReference type="NCBI Taxonomy" id="1281456"/>
    <lineage>
        <taxon>Viruses</taxon>
        <taxon>Riboviria</taxon>
        <taxon>Orthornavirae</taxon>
        <taxon>Pisuviricota</taxon>
        <taxon>Pisoniviricetes</taxon>
        <taxon>Picornavirales</taxon>
        <taxon>Picornaviridae</taxon>
        <taxon>Paavivirinae</taxon>
        <taxon>Shanbavirus</taxon>
        <taxon>Shanbavirus aminfuli</taxon>
        <taxon>Shanbavirus A</taxon>
    </lineage>
</organism>
<evidence type="ECO:0000256" key="23">
    <source>
        <dbReference type="ARBA" id="ARBA00022953"/>
    </source>
</evidence>
<keyword evidence="5" id="KW-0696">RNA-directed RNA polymerase</keyword>
<dbReference type="InterPro" id="IPR044067">
    <property type="entry name" value="PCV_3C_PRO"/>
</dbReference>
<accession>A0A0D3MCG2</accession>
<dbReference type="Gene3D" id="2.40.10.10">
    <property type="entry name" value="Trypsin-like serine proteases"/>
    <property type="match status" value="1"/>
</dbReference>
<evidence type="ECO:0000256" key="6">
    <source>
        <dbReference type="ARBA" id="ARBA00022488"/>
    </source>
</evidence>
<dbReference type="GO" id="GO:0019062">
    <property type="term" value="P:virion attachment to host cell"/>
    <property type="evidence" value="ECO:0007669"/>
    <property type="project" value="UniProtKB-KW"/>
</dbReference>
<dbReference type="GO" id="GO:0039694">
    <property type="term" value="P:viral RNA genome replication"/>
    <property type="evidence" value="ECO:0007669"/>
    <property type="project" value="InterPro"/>
</dbReference>
<keyword evidence="23" id="KW-0693">Viral RNA replication</keyword>
<reference evidence="34" key="1">
    <citation type="journal article" date="2016" name="ISME J.">
        <title>Deciphering the bat virome catalog to better understand the ecological diversity of bat viruses and the bat origin of emerging infectious diseases.</title>
        <authorList>
            <person name="Wu Z."/>
            <person name="Yang L."/>
            <person name="Ren X."/>
            <person name="He G."/>
            <person name="Zhang J."/>
            <person name="Yang J."/>
            <person name="Qian Z."/>
            <person name="Dong J."/>
            <person name="Sun L."/>
            <person name="Zhu Y."/>
            <person name="Du J."/>
            <person name="Yang F."/>
            <person name="Zhang S."/>
            <person name="Jin Q."/>
        </authorList>
    </citation>
    <scope>NUCLEOTIDE SEQUENCE</scope>
    <source>
        <strain evidence="34">BtRf-PicoV-2/YN2012</strain>
    </source>
</reference>
<keyword evidence="7" id="KW-0191">Covalent protein-RNA linkage</keyword>
<dbReference type="GO" id="GO:0005198">
    <property type="term" value="F:structural molecule activity"/>
    <property type="evidence" value="ECO:0007669"/>
    <property type="project" value="InterPro"/>
</dbReference>
<evidence type="ECO:0000256" key="15">
    <source>
        <dbReference type="ARBA" id="ARBA00022741"/>
    </source>
</evidence>
<evidence type="ECO:0000313" key="34">
    <source>
        <dbReference type="EMBL" id="AIF74248.1"/>
    </source>
</evidence>
<evidence type="ECO:0000259" key="33">
    <source>
        <dbReference type="PROSITE" id="PS51874"/>
    </source>
</evidence>
<dbReference type="PRINTS" id="PR00918">
    <property type="entry name" value="CALICVIRUSNS"/>
</dbReference>
<dbReference type="EMBL" id="KJ641684">
    <property type="protein sequence ID" value="AIF74248.1"/>
    <property type="molecule type" value="Genomic_RNA"/>
</dbReference>
<dbReference type="InterPro" id="IPR014759">
    <property type="entry name" value="Helicase_SF3_ssRNA_vir"/>
</dbReference>
<keyword evidence="20" id="KW-0067">ATP-binding</keyword>
<dbReference type="SUPFAM" id="SSF88633">
    <property type="entry name" value="Positive stranded ssRNA viruses"/>
    <property type="match status" value="2"/>
</dbReference>
<dbReference type="GO" id="GO:0039618">
    <property type="term" value="C:T=pseudo3 icosahedral viral capsid"/>
    <property type="evidence" value="ECO:0007669"/>
    <property type="project" value="UniProtKB-KW"/>
</dbReference>
<evidence type="ECO:0000256" key="11">
    <source>
        <dbReference type="ARBA" id="ARBA00022670"/>
    </source>
</evidence>
<evidence type="ECO:0000256" key="2">
    <source>
        <dbReference type="ARBA" id="ARBA00004328"/>
    </source>
</evidence>
<dbReference type="InterPro" id="IPR027417">
    <property type="entry name" value="P-loop_NTPase"/>
</dbReference>
<dbReference type="InterPro" id="IPR043502">
    <property type="entry name" value="DNA/RNA_pol_sf"/>
</dbReference>
<evidence type="ECO:0000256" key="19">
    <source>
        <dbReference type="ARBA" id="ARBA00022807"/>
    </source>
</evidence>
<keyword evidence="24" id="KW-1182">Viral ion channel</keyword>
<feature type="domain" description="RdRp catalytic" evidence="31">
    <location>
        <begin position="1606"/>
        <end position="1723"/>
    </location>
</feature>
<proteinExistence type="predicted"/>
<protein>
    <recommendedName>
        <fullName evidence="3">Genome polyprotein</fullName>
    </recommendedName>
</protein>
<sequence>RRCTGTDPFPPQKARFHTREGALYFHENYSLINSTGMLYVMVINKLQTTSNVSPDIDINLFMSAGDDFQFFFPVESDFILEHREPSFMEAGEEKPDPKEVAKLGLGPKGAVNEKKLEKAATNDVTSMSKVPTVPQKKVDVKPKESAPPAPNALAEPVGGTVGSIEDSQSGDLGSTKDKTVIEATDVLVPESHTNLCRLLGRAHYYTYQTVNIDGGSGTRPRSLTQYMLRLTVPETGVLGTLFSMNTFWRGPVTLHFTTVRVNSGPTFLLSVLPPGTSCPASASALMAAGAVLWDTTMSKSITLEVPYYVHTTGLITTRGYLGLSESSPRSPTYLGDLVFWPVKFVTQKVTFDIGMSFHRGFSLTTKRPTPIQKVTFSTANEAELDVSRLRTVVSRTVDPVLEEGHEPWLAVTLTTSPCHIATSISSAMKETLLVKKSRGFYDHYGVKTQAGVVHFNSNNVVWSALRGTAEVVLSPDDGWDACDEREDPDAVENALALVGETFQYSIMRQNCEHFARLICEGECHSTQSDGMMRALKGSAVVCGLGAAASVGAVCKQGLFGVNAAVTKIENVAERASSYLDALPTPESLRETLTSLLPDVKTAVVQKIVSYVCKLTGYLSLVITQHNLSTLLGVLVCIAGDVINECSGVKVMKCIRAIEACFERSRPSDEHLTDIALSAAEGLLETSMPPSARKQVAHGIKDFNSITLAWKNVEFLFQRFLQILSWIFVNIRKVMGFPMTSALEKNKEQLSAWMTDCQWCLDNESLIAGSATNVAKLNAVVLMGEQLVKMRAMWEKGDEFAASLRWYFTNVKCLQLRVSTCSPVSRPEPIVIMLSGEPGQGKSLLATYIAQDLCLINGVSVQEEVYNKPPNAEFFDGYRGQLVHIIDDIGMDPEDKDWRDFTMMVSTTCFRPNMADLGDKGIQYTSRFVILTTNFPDASPVTLRSCEALKRRVLYHFKVSTKAGYSTSRGHLNVEKATKDGSLFDGSCLNIVGESGTAWTLEQVVKEIQSEFTRRGALHQKFLHMRGDYQEKAYGVRLTTKQNLHKEGDEPLVEINLSEYKAMFHKTIRTPANEKWCPFLDEKEDVPNESWIKIRKSVGDFVERVSKTPLWLKAAFLAGTAFSLIGLGMSVFMWRKLKAVEDKVSDEKQGPYTNVPVVTKPARPPVQMDVKLVKQGQNLEVLEKVAANMVQVSFLPYGAKNERRMRGLFLGNDVIMVPQHLVELDSGVLTIHDPMGTIVLDVENGKLETYRSFKLDGASVDAMFFHVPGLKRHCKKIVHCFATLQELERLPHSGVLLHARQEGVFCLQATKVAHCGPILADGCQLSLRSLRYTCTTAPGFCGQPLAANYPSGYRVVSMHVAGSVGFVGYGIPIWRELVEMILDECSPVKQFADGVRVLEEVDPPIHLPTKTKLKPTGLVPPTRSPAVLGDTAIKPSFAKYVHHYKTKVPPPAVRDKLLQLYRGVASGRPCLTYGEAIYGDGRGLAPLDHQSSAGYPYCLNNQRKQDLYEDPEFQQRVFDTAEGEADVTFATFFKDELRPKEKVALSKTRLIDAAPLHFTVAFRMAYGHFMSEMHDCAGTSIHCMVGCDPETHWTDLYWEMVDLAGEERFIDLDYSGFDASVSKDMLIWVLNLLADATQVSFPALFQYLINPRRIFKKWVYETDGGLPSGCPCTSILDSMINTAIVMTAIYKAEGTLVRYQEKVKFVTYGDDVLLAVAPTGKLTPEHLIETAAEFGMIMTSARKDRAPCFMHVSDVRFLKRSFFVDLIRPNLVHPVISEEVIYDLLAWKRQGADIVDNCNQALMFAYHHGKHIFVEIYNLCLQVAEPAQLLTYTDCKERWFSLFY</sequence>
<evidence type="ECO:0000256" key="25">
    <source>
        <dbReference type="ARBA" id="ARBA00023065"/>
    </source>
</evidence>
<dbReference type="InterPro" id="IPR001676">
    <property type="entry name" value="Picornavirus_capsid"/>
</dbReference>
<keyword evidence="22" id="KW-1043">Host membrane</keyword>
<evidence type="ECO:0000256" key="24">
    <source>
        <dbReference type="ARBA" id="ARBA00023039"/>
    </source>
</evidence>
<dbReference type="PROSITE" id="PS50507">
    <property type="entry name" value="RDRP_SSRNA_POS"/>
    <property type="match status" value="1"/>
</dbReference>
<keyword evidence="16" id="KW-0378">Hydrolase</keyword>
<evidence type="ECO:0000256" key="20">
    <source>
        <dbReference type="ARBA" id="ARBA00022840"/>
    </source>
</evidence>
<keyword evidence="28" id="KW-1160">Virus entry into host cell</keyword>
<dbReference type="GO" id="GO:0004197">
    <property type="term" value="F:cysteine-type endopeptidase activity"/>
    <property type="evidence" value="ECO:0007669"/>
    <property type="project" value="InterPro"/>
</dbReference>
<dbReference type="Gene3D" id="1.20.960.20">
    <property type="match status" value="1"/>
</dbReference>
<keyword evidence="4" id="KW-0813">Transport</keyword>
<evidence type="ECO:0000256" key="26">
    <source>
        <dbReference type="ARBA" id="ARBA00023136"/>
    </source>
</evidence>
<evidence type="ECO:0000256" key="29">
    <source>
        <dbReference type="ARBA" id="ARBA00023303"/>
    </source>
</evidence>
<evidence type="ECO:0000256" key="7">
    <source>
        <dbReference type="ARBA" id="ARBA00022520"/>
    </source>
</evidence>
<dbReference type="GO" id="GO:0044162">
    <property type="term" value="C:host cell cytoplasmic vesicle membrane"/>
    <property type="evidence" value="ECO:0007669"/>
    <property type="project" value="UniProtKB-SubCell"/>
</dbReference>
<keyword evidence="12" id="KW-0808">Transferase</keyword>
<dbReference type="SUPFAM" id="SSF52540">
    <property type="entry name" value="P-loop containing nucleoside triphosphate hydrolases"/>
    <property type="match status" value="1"/>
</dbReference>
<comment type="subcellular location">
    <subcellularLocation>
        <location evidence="1">Host cytoplasmic vesicle membrane</location>
        <topology evidence="1">Peripheral membrane protein</topology>
        <orientation evidence="1">Cytoplasmic side</orientation>
    </subcellularLocation>
    <subcellularLocation>
        <location evidence="2">Virion</location>
    </subcellularLocation>
</comment>
<dbReference type="GO" id="GO:0006351">
    <property type="term" value="P:DNA-templated transcription"/>
    <property type="evidence" value="ECO:0007669"/>
    <property type="project" value="InterPro"/>
</dbReference>
<feature type="non-terminal residue" evidence="34">
    <location>
        <position position="1"/>
    </location>
</feature>
<dbReference type="SUPFAM" id="SSF50494">
    <property type="entry name" value="Trypsin-like serine proteases"/>
    <property type="match status" value="1"/>
</dbReference>
<keyword evidence="27" id="KW-1035">Host cytoplasm</keyword>
<dbReference type="Pfam" id="PF00910">
    <property type="entry name" value="RNA_helicase"/>
    <property type="match status" value="1"/>
</dbReference>
<evidence type="ECO:0000256" key="3">
    <source>
        <dbReference type="ARBA" id="ARBA00020107"/>
    </source>
</evidence>
<dbReference type="Gene3D" id="2.60.120.20">
    <property type="match status" value="2"/>
</dbReference>
<dbReference type="PROSITE" id="PS51218">
    <property type="entry name" value="SF3_HELICASE_2"/>
    <property type="match status" value="1"/>
</dbReference>
<dbReference type="GO" id="GO:0005524">
    <property type="term" value="F:ATP binding"/>
    <property type="evidence" value="ECO:0007669"/>
    <property type="project" value="UniProtKB-KW"/>
</dbReference>
<keyword evidence="8" id="KW-0597">Phosphoprotein</keyword>
<dbReference type="InterPro" id="IPR001205">
    <property type="entry name" value="RNA-dir_pol_C"/>
</dbReference>
<feature type="domain" description="Peptidase C3" evidence="33">
    <location>
        <begin position="1173"/>
        <end position="1377"/>
    </location>
</feature>
<dbReference type="PROSITE" id="PS51874">
    <property type="entry name" value="PCV_3C_PRO"/>
    <property type="match status" value="1"/>
</dbReference>
<dbReference type="InterPro" id="IPR029053">
    <property type="entry name" value="Viral_coat"/>
</dbReference>
<keyword evidence="17" id="KW-1161">Viral attachment to host cell</keyword>
<evidence type="ECO:0000256" key="13">
    <source>
        <dbReference type="ARBA" id="ARBA00022695"/>
    </source>
</evidence>
<keyword evidence="13" id="KW-0548">Nucleotidyltransferase</keyword>
<evidence type="ECO:0000256" key="27">
    <source>
        <dbReference type="ARBA" id="ARBA00023200"/>
    </source>
</evidence>
<keyword evidence="19" id="KW-0788">Thiol protease</keyword>
<dbReference type="InterPro" id="IPR043128">
    <property type="entry name" value="Rev_trsase/Diguanyl_cyclase"/>
</dbReference>
<evidence type="ECO:0000256" key="30">
    <source>
        <dbReference type="SAM" id="MobiDB-lite"/>
    </source>
</evidence>
<keyword evidence="18" id="KW-0347">Helicase</keyword>
<dbReference type="GO" id="GO:0046718">
    <property type="term" value="P:symbiont entry into host cell"/>
    <property type="evidence" value="ECO:0007669"/>
    <property type="project" value="UniProtKB-KW"/>
</dbReference>
<keyword evidence="29" id="KW-0407">Ion channel</keyword>
<name>A0A0D3MCG2_9PICO</name>
<dbReference type="InterPro" id="IPR000199">
    <property type="entry name" value="Peptidase_C3A/C3B_picornavir"/>
</dbReference>
<keyword evidence="11" id="KW-0645">Protease</keyword>
<feature type="domain" description="SF3 helicase" evidence="32">
    <location>
        <begin position="807"/>
        <end position="973"/>
    </location>
</feature>
<evidence type="ECO:0000256" key="28">
    <source>
        <dbReference type="ARBA" id="ARBA00023296"/>
    </source>
</evidence>
<dbReference type="InterPro" id="IPR009003">
    <property type="entry name" value="Peptidase_S1_PA"/>
</dbReference>
<dbReference type="CDD" id="cd00009">
    <property type="entry name" value="AAA"/>
    <property type="match status" value="1"/>
</dbReference>
<evidence type="ECO:0000256" key="10">
    <source>
        <dbReference type="ARBA" id="ARBA00022581"/>
    </source>
</evidence>
<evidence type="ECO:0000259" key="32">
    <source>
        <dbReference type="PROSITE" id="PS51218"/>
    </source>
</evidence>
<dbReference type="GO" id="GO:0034220">
    <property type="term" value="P:monoatomic ion transmembrane transport"/>
    <property type="evidence" value="ECO:0007669"/>
    <property type="project" value="UniProtKB-KW"/>
</dbReference>
<feature type="region of interest" description="Disordered" evidence="30">
    <location>
        <begin position="113"/>
        <end position="175"/>
    </location>
</feature>
<evidence type="ECO:0000256" key="14">
    <source>
        <dbReference type="ARBA" id="ARBA00022706"/>
    </source>
</evidence>
<dbReference type="GO" id="GO:0003724">
    <property type="term" value="F:RNA helicase activity"/>
    <property type="evidence" value="ECO:0007669"/>
    <property type="project" value="InterPro"/>
</dbReference>
<keyword evidence="6" id="KW-1036">Host cytoplasmic vesicle</keyword>
<dbReference type="GO" id="GO:0003723">
    <property type="term" value="F:RNA binding"/>
    <property type="evidence" value="ECO:0007669"/>
    <property type="project" value="InterPro"/>
</dbReference>
<keyword evidence="25" id="KW-0406">Ion transport</keyword>
<evidence type="ECO:0000256" key="21">
    <source>
        <dbReference type="ARBA" id="ARBA00022844"/>
    </source>
</evidence>
<dbReference type="Pfam" id="PF00073">
    <property type="entry name" value="Rhv"/>
    <property type="match status" value="1"/>
</dbReference>